<protein>
    <recommendedName>
        <fullName evidence="2">VWFA domain-containing protein</fullName>
    </recommendedName>
</protein>
<dbReference type="EMBL" id="PZQS01000006">
    <property type="protein sequence ID" value="PVD28840.1"/>
    <property type="molecule type" value="Genomic_DNA"/>
</dbReference>
<evidence type="ECO:0000259" key="2">
    <source>
        <dbReference type="PROSITE" id="PS50234"/>
    </source>
</evidence>
<evidence type="ECO:0000256" key="1">
    <source>
        <dbReference type="SAM" id="MobiDB-lite"/>
    </source>
</evidence>
<dbReference type="InterPro" id="IPR050550">
    <property type="entry name" value="SEC23_SEC24_subfamily"/>
</dbReference>
<name>A0A2T7P5Z8_POMCA</name>
<dbReference type="Proteomes" id="UP000245119">
    <property type="component" value="Linkage Group LG6"/>
</dbReference>
<dbReference type="CDD" id="cd00198">
    <property type="entry name" value="vWFA"/>
    <property type="match status" value="1"/>
</dbReference>
<dbReference type="STRING" id="400727.A0A2T7P5Z8"/>
<dbReference type="PANTHER" id="PTHR13803:SF36">
    <property type="entry name" value="TYPE A VON WILLEBRAND FACTOR DOMAIN-CONTAINING PROTEIN"/>
    <property type="match status" value="1"/>
</dbReference>
<keyword evidence="4" id="KW-1185">Reference proteome</keyword>
<dbReference type="InterPro" id="IPR036465">
    <property type="entry name" value="vWFA_dom_sf"/>
</dbReference>
<organism evidence="3 4">
    <name type="scientific">Pomacea canaliculata</name>
    <name type="common">Golden apple snail</name>
    <dbReference type="NCBI Taxonomy" id="400727"/>
    <lineage>
        <taxon>Eukaryota</taxon>
        <taxon>Metazoa</taxon>
        <taxon>Spiralia</taxon>
        <taxon>Lophotrochozoa</taxon>
        <taxon>Mollusca</taxon>
        <taxon>Gastropoda</taxon>
        <taxon>Caenogastropoda</taxon>
        <taxon>Architaenioglossa</taxon>
        <taxon>Ampullarioidea</taxon>
        <taxon>Ampullariidae</taxon>
        <taxon>Pomacea</taxon>
    </lineage>
</organism>
<dbReference type="SMART" id="SM00327">
    <property type="entry name" value="VWA"/>
    <property type="match status" value="1"/>
</dbReference>
<accession>A0A2T7P5Z8</accession>
<feature type="region of interest" description="Disordered" evidence="1">
    <location>
        <begin position="573"/>
        <end position="604"/>
    </location>
</feature>
<dbReference type="GO" id="GO:0090110">
    <property type="term" value="P:COPII-coated vesicle cargo loading"/>
    <property type="evidence" value="ECO:0007669"/>
    <property type="project" value="TreeGrafter"/>
</dbReference>
<dbReference type="Gene3D" id="3.40.50.410">
    <property type="entry name" value="von Willebrand factor, type A domain"/>
    <property type="match status" value="1"/>
</dbReference>
<feature type="region of interest" description="Disordered" evidence="1">
    <location>
        <begin position="20"/>
        <end position="144"/>
    </location>
</feature>
<dbReference type="SUPFAM" id="SSF53300">
    <property type="entry name" value="vWA-like"/>
    <property type="match status" value="1"/>
</dbReference>
<dbReference type="GO" id="GO:0006886">
    <property type="term" value="P:intracellular protein transport"/>
    <property type="evidence" value="ECO:0007669"/>
    <property type="project" value="InterPro"/>
</dbReference>
<dbReference type="GO" id="GO:0070971">
    <property type="term" value="C:endoplasmic reticulum exit site"/>
    <property type="evidence" value="ECO:0007669"/>
    <property type="project" value="TreeGrafter"/>
</dbReference>
<dbReference type="InterPro" id="IPR002035">
    <property type="entry name" value="VWF_A"/>
</dbReference>
<sequence length="820" mass="89429">MNFASPYVFYDTGTDAYEEVSDDEFQAGMQVSDSGSDEEPDHDYARPDQATPGVHQSGELAPERDGGLAPVRGDVSVSPQTALCAQLPPTDRISLSPPKRASFTQENKSKPKRQPHWKSSKEKSSSSSDSKPQKRQRSRTFRRADTNVVSVTFDALKTPGTMHAGEAANCARCEAILSHISKLETDGSEKVWNCEFCGNRNVVDIEEEEKPAASDVTFLVEPSQTTLASGPLGRDESLVIFCIDISGSMCVTSEISGHMRLRGGTPLHRLRSMNASGEDQHLPHQRRDVTYVSRLQAVQAAVDHQLNEMAKNSPFRRVGVVTFNCDVTVIGDGTTEVVTLAGEKLKNMEELTRLGSELPLPKAIKETCSLLGNKVFALEEGGPTALGSALVVALSMAAHQPGSKVILCTDGMANIGLGKLEDFGSEDPAEFYEKIAESASAKGVSVSVITIKGTDCKLVHLGKLSEKTGGQVNIVDPLKLNEQFSNILADRIIATGVVATFIVHCDLYIGSEENPESKERREIGNVTAEMEISFEFGIRKKNKPKPKGGQLECITEVSSSLEASSLLKAPIHSTGEPEAMDEGDTAQSNAGSTDGDGHQQDNTTDACRMSDVKREMNVPPELPFQLQIQYTDADGTKALRVLTQKKPVTHDRQLAEEMANVGVIGVHAARLSSDLALQGEYSRSRGVALMHQRLAWRSCHSSRSTSSDENLQAYRTVVSHLKTVENSVQQKQQREVELYGRTHSDDDDDDEEEANLAQPAAMNYEMDATSASTRHPIKGSKVFKKHVRSMDVDDGMAELMYRSRGLSTTSLDWKSKNIKK</sequence>
<gene>
    <name evidence="3" type="ORF">C0Q70_11435</name>
</gene>
<feature type="domain" description="VWFA" evidence="2">
    <location>
        <begin position="238"/>
        <end position="492"/>
    </location>
</feature>
<comment type="caution">
    <text evidence="3">The sequence shown here is derived from an EMBL/GenBank/DDBJ whole genome shotgun (WGS) entry which is preliminary data.</text>
</comment>
<evidence type="ECO:0000313" key="4">
    <source>
        <dbReference type="Proteomes" id="UP000245119"/>
    </source>
</evidence>
<dbReference type="InterPro" id="IPR036174">
    <property type="entry name" value="Znf_Sec23_Sec24_sf"/>
</dbReference>
<proteinExistence type="predicted"/>
<dbReference type="SUPFAM" id="SSF82919">
    <property type="entry name" value="Zn-finger domain of Sec23/24"/>
    <property type="match status" value="1"/>
</dbReference>
<dbReference type="PROSITE" id="PS50234">
    <property type="entry name" value="VWFA"/>
    <property type="match status" value="1"/>
</dbReference>
<dbReference type="GO" id="GO:0008270">
    <property type="term" value="F:zinc ion binding"/>
    <property type="evidence" value="ECO:0007669"/>
    <property type="project" value="InterPro"/>
</dbReference>
<dbReference type="AlphaFoldDB" id="A0A2T7P5Z8"/>
<dbReference type="GO" id="GO:0030127">
    <property type="term" value="C:COPII vesicle coat"/>
    <property type="evidence" value="ECO:0007669"/>
    <property type="project" value="InterPro"/>
</dbReference>
<dbReference type="GO" id="GO:0000149">
    <property type="term" value="F:SNARE binding"/>
    <property type="evidence" value="ECO:0007669"/>
    <property type="project" value="TreeGrafter"/>
</dbReference>
<evidence type="ECO:0000313" key="3">
    <source>
        <dbReference type="EMBL" id="PVD28840.1"/>
    </source>
</evidence>
<dbReference type="PANTHER" id="PTHR13803">
    <property type="entry name" value="SEC24-RELATED PROTEIN"/>
    <property type="match status" value="1"/>
</dbReference>
<dbReference type="Gene3D" id="2.30.30.380">
    <property type="entry name" value="Zn-finger domain of Sec23/24"/>
    <property type="match status" value="1"/>
</dbReference>
<reference evidence="3 4" key="1">
    <citation type="submission" date="2018-04" db="EMBL/GenBank/DDBJ databases">
        <title>The genome of golden apple snail Pomacea canaliculata provides insight into stress tolerance and invasive adaptation.</title>
        <authorList>
            <person name="Liu C."/>
            <person name="Liu B."/>
            <person name="Ren Y."/>
            <person name="Zhang Y."/>
            <person name="Wang H."/>
            <person name="Li S."/>
            <person name="Jiang F."/>
            <person name="Yin L."/>
            <person name="Zhang G."/>
            <person name="Qian W."/>
            <person name="Fan W."/>
        </authorList>
    </citation>
    <scope>NUCLEOTIDE SEQUENCE [LARGE SCALE GENOMIC DNA]</scope>
    <source>
        <strain evidence="3">SZHN2017</strain>
        <tissue evidence="3">Muscle</tissue>
    </source>
</reference>
<dbReference type="OMA" id="FASQCGV"/>
<dbReference type="OrthoDB" id="1724672at2759"/>